<proteinExistence type="predicted"/>
<accession>A0A2P2R4C9</accession>
<organism evidence="1">
    <name type="scientific">Rhizophora mucronata</name>
    <name type="common">Asiatic mangrove</name>
    <dbReference type="NCBI Taxonomy" id="61149"/>
    <lineage>
        <taxon>Eukaryota</taxon>
        <taxon>Viridiplantae</taxon>
        <taxon>Streptophyta</taxon>
        <taxon>Embryophyta</taxon>
        <taxon>Tracheophyta</taxon>
        <taxon>Spermatophyta</taxon>
        <taxon>Magnoliopsida</taxon>
        <taxon>eudicotyledons</taxon>
        <taxon>Gunneridae</taxon>
        <taxon>Pentapetalae</taxon>
        <taxon>rosids</taxon>
        <taxon>fabids</taxon>
        <taxon>Malpighiales</taxon>
        <taxon>Rhizophoraceae</taxon>
        <taxon>Rhizophora</taxon>
    </lineage>
</organism>
<reference evidence="1" key="1">
    <citation type="submission" date="2018-02" db="EMBL/GenBank/DDBJ databases">
        <title>Rhizophora mucronata_Transcriptome.</title>
        <authorList>
            <person name="Meera S.P."/>
            <person name="Sreeshan A."/>
            <person name="Augustine A."/>
        </authorList>
    </citation>
    <scope>NUCLEOTIDE SEQUENCE</scope>
    <source>
        <tissue evidence="1">Leaf</tissue>
    </source>
</reference>
<evidence type="ECO:0000313" key="1">
    <source>
        <dbReference type="EMBL" id="MBX74045.1"/>
    </source>
</evidence>
<sequence length="8" mass="888">MSDQIHGT</sequence>
<protein>
    <submittedName>
        <fullName evidence="1">Uncharacterized protein</fullName>
    </submittedName>
</protein>
<name>A0A2P2R4C9_RHIMU</name>
<dbReference type="EMBL" id="GGEC01093561">
    <property type="protein sequence ID" value="MBX74045.1"/>
    <property type="molecule type" value="Transcribed_RNA"/>
</dbReference>